<sequence length="90" mass="10107">MENVRNLEEKTLETQEHRETMETRRNRRDDDKDPGSASSAAQQMSDVLSSCMASGSGELDTLAGEEMVKAGPVHLSDMAAYDNQCRWRDE</sequence>
<organism evidence="2 3">
    <name type="scientific">Anabarilius grahami</name>
    <name type="common">Kanglang fish</name>
    <name type="synonym">Barilius grahami</name>
    <dbReference type="NCBI Taxonomy" id="495550"/>
    <lineage>
        <taxon>Eukaryota</taxon>
        <taxon>Metazoa</taxon>
        <taxon>Chordata</taxon>
        <taxon>Craniata</taxon>
        <taxon>Vertebrata</taxon>
        <taxon>Euteleostomi</taxon>
        <taxon>Actinopterygii</taxon>
        <taxon>Neopterygii</taxon>
        <taxon>Teleostei</taxon>
        <taxon>Ostariophysi</taxon>
        <taxon>Cypriniformes</taxon>
        <taxon>Xenocyprididae</taxon>
        <taxon>Xenocypridinae</taxon>
        <taxon>Xenocypridinae incertae sedis</taxon>
        <taxon>Anabarilius</taxon>
    </lineage>
</organism>
<name>A0A3N0YG88_ANAGA</name>
<dbReference type="EMBL" id="RJVU01042598">
    <property type="protein sequence ID" value="ROL45266.1"/>
    <property type="molecule type" value="Genomic_DNA"/>
</dbReference>
<feature type="compositionally biased region" description="Polar residues" evidence="1">
    <location>
        <begin position="36"/>
        <end position="53"/>
    </location>
</feature>
<evidence type="ECO:0000313" key="2">
    <source>
        <dbReference type="EMBL" id="ROL45266.1"/>
    </source>
</evidence>
<protein>
    <submittedName>
        <fullName evidence="2">Uncharacterized protein</fullName>
    </submittedName>
</protein>
<evidence type="ECO:0000313" key="3">
    <source>
        <dbReference type="Proteomes" id="UP000281406"/>
    </source>
</evidence>
<feature type="region of interest" description="Disordered" evidence="1">
    <location>
        <begin position="1"/>
        <end position="57"/>
    </location>
</feature>
<dbReference type="Proteomes" id="UP000281406">
    <property type="component" value="Unassembled WGS sequence"/>
</dbReference>
<dbReference type="AlphaFoldDB" id="A0A3N0YG88"/>
<reference evidence="2 3" key="1">
    <citation type="submission" date="2018-10" db="EMBL/GenBank/DDBJ databases">
        <title>Genome assembly for a Yunnan-Guizhou Plateau 3E fish, Anabarilius grahami (Regan), and its evolutionary and genetic applications.</title>
        <authorList>
            <person name="Jiang W."/>
        </authorList>
    </citation>
    <scope>NUCLEOTIDE SEQUENCE [LARGE SCALE GENOMIC DNA]</scope>
    <source>
        <strain evidence="2">AG-KIZ</strain>
        <tissue evidence="2">Muscle</tissue>
    </source>
</reference>
<gene>
    <name evidence="2" type="ORF">DPX16_17877</name>
</gene>
<evidence type="ECO:0000256" key="1">
    <source>
        <dbReference type="SAM" id="MobiDB-lite"/>
    </source>
</evidence>
<proteinExistence type="predicted"/>
<comment type="caution">
    <text evidence="2">The sequence shown here is derived from an EMBL/GenBank/DDBJ whole genome shotgun (WGS) entry which is preliminary data.</text>
</comment>
<feature type="compositionally biased region" description="Basic and acidic residues" evidence="1">
    <location>
        <begin position="1"/>
        <end position="34"/>
    </location>
</feature>
<accession>A0A3N0YG88</accession>
<keyword evidence="3" id="KW-1185">Reference proteome</keyword>